<evidence type="ECO:0000313" key="7">
    <source>
        <dbReference type="EMBL" id="GEN87960.1"/>
    </source>
</evidence>
<dbReference type="STRING" id="582851.GCA_900162665_00063"/>
<evidence type="ECO:0000256" key="4">
    <source>
        <dbReference type="PROSITE-ProRule" id="PRU00182"/>
    </source>
</evidence>
<dbReference type="Gene3D" id="3.30.70.1560">
    <property type="entry name" value="Alpha-L RNA-binding motif"/>
    <property type="match status" value="1"/>
</dbReference>
<proteinExistence type="inferred from homology"/>
<dbReference type="AlphaFoldDB" id="A0A511ZKN5"/>
<dbReference type="CDD" id="cd00165">
    <property type="entry name" value="S4"/>
    <property type="match status" value="1"/>
</dbReference>
<sequence length="244" mass="27656">MRLDKLLANMGVGSRKEVKKLLKSKKVTLNNKVIKDGSIKVNPDEDSVRVEDEPIIYQEFIYLMLHKLPGVVSATADVKDKTVIDLLSEQDKHFQPFPVGRLDKDTEGLLLITNDGDLAHQLISPNKNVSKIYRAKVKGELPQDVVQQFTAGIILDDGYQTKPANLKILAATEEPGFSEVEIEITEGKFHQIKRMFEAVNCKVIYLKRYRMGELSLDSQLPLGAYRPLTEEEMAYCFSLKNKEF</sequence>
<dbReference type="InterPro" id="IPR000748">
    <property type="entry name" value="PsdUridine_synth_RsuA/RluB/E/F"/>
</dbReference>
<dbReference type="Gene3D" id="3.10.290.10">
    <property type="entry name" value="RNA-binding S4 domain"/>
    <property type="match status" value="1"/>
</dbReference>
<evidence type="ECO:0000256" key="1">
    <source>
        <dbReference type="ARBA" id="ARBA00008348"/>
    </source>
</evidence>
<protein>
    <recommendedName>
        <fullName evidence="5">Pseudouridine synthase</fullName>
        <ecNumber evidence="5">5.4.99.-</ecNumber>
    </recommendedName>
</protein>
<dbReference type="PROSITE" id="PS50889">
    <property type="entry name" value="S4"/>
    <property type="match status" value="1"/>
</dbReference>
<dbReference type="PANTHER" id="PTHR47683">
    <property type="entry name" value="PSEUDOURIDINE SYNTHASE FAMILY PROTEIN-RELATED"/>
    <property type="match status" value="1"/>
</dbReference>
<comment type="caution">
    <text evidence="7">The sequence shown here is derived from an EMBL/GenBank/DDBJ whole genome shotgun (WGS) entry which is preliminary data.</text>
</comment>
<dbReference type="OrthoDB" id="9807213at2"/>
<dbReference type="SUPFAM" id="SSF55120">
    <property type="entry name" value="Pseudouridine synthase"/>
    <property type="match status" value="1"/>
</dbReference>
<dbReference type="PANTHER" id="PTHR47683:SF4">
    <property type="entry name" value="PSEUDOURIDINE SYNTHASE"/>
    <property type="match status" value="1"/>
</dbReference>
<gene>
    <name evidence="7" type="ORF">OSO01_26990</name>
</gene>
<dbReference type="RefSeq" id="WP_147210912.1">
    <property type="nucleotide sequence ID" value="NZ_BJYM01000011.1"/>
</dbReference>
<comment type="similarity">
    <text evidence="1 5">Belongs to the pseudouridine synthase RsuA family.</text>
</comment>
<dbReference type="GO" id="GO:0005829">
    <property type="term" value="C:cytosol"/>
    <property type="evidence" value="ECO:0007669"/>
    <property type="project" value="UniProtKB-ARBA"/>
</dbReference>
<dbReference type="InterPro" id="IPR036986">
    <property type="entry name" value="S4_RNA-bd_sf"/>
</dbReference>
<dbReference type="Pfam" id="PF01479">
    <property type="entry name" value="S4"/>
    <property type="match status" value="1"/>
</dbReference>
<keyword evidence="8" id="KW-1185">Reference proteome</keyword>
<dbReference type="InterPro" id="IPR050343">
    <property type="entry name" value="RsuA_PseudoU_synthase"/>
</dbReference>
<feature type="domain" description="RNA-binding S4" evidence="6">
    <location>
        <begin position="1"/>
        <end position="60"/>
    </location>
</feature>
<keyword evidence="2 4" id="KW-0694">RNA-binding</keyword>
<evidence type="ECO:0000259" key="6">
    <source>
        <dbReference type="SMART" id="SM00363"/>
    </source>
</evidence>
<dbReference type="FunFam" id="3.30.70.1560:FF:000001">
    <property type="entry name" value="Pseudouridine synthase"/>
    <property type="match status" value="1"/>
</dbReference>
<dbReference type="SMART" id="SM00363">
    <property type="entry name" value="S4"/>
    <property type="match status" value="1"/>
</dbReference>
<dbReference type="GO" id="GO:0120159">
    <property type="term" value="F:rRNA pseudouridine synthase activity"/>
    <property type="evidence" value="ECO:0007669"/>
    <property type="project" value="UniProtKB-ARBA"/>
</dbReference>
<organism evidence="7 8">
    <name type="scientific">Oceanobacillus sojae</name>
    <dbReference type="NCBI Taxonomy" id="582851"/>
    <lineage>
        <taxon>Bacteria</taxon>
        <taxon>Bacillati</taxon>
        <taxon>Bacillota</taxon>
        <taxon>Bacilli</taxon>
        <taxon>Bacillales</taxon>
        <taxon>Bacillaceae</taxon>
        <taxon>Oceanobacillus</taxon>
    </lineage>
</organism>
<dbReference type="Pfam" id="PF00849">
    <property type="entry name" value="PseudoU_synth_2"/>
    <property type="match status" value="1"/>
</dbReference>
<name>A0A511ZKN5_9BACI</name>
<dbReference type="InterPro" id="IPR006145">
    <property type="entry name" value="PsdUridine_synth_RsuA/RluA"/>
</dbReference>
<dbReference type="SUPFAM" id="SSF55174">
    <property type="entry name" value="Alpha-L RNA-binding motif"/>
    <property type="match status" value="1"/>
</dbReference>
<dbReference type="InterPro" id="IPR002942">
    <property type="entry name" value="S4_RNA-bd"/>
</dbReference>
<dbReference type="Gene3D" id="3.30.70.580">
    <property type="entry name" value="Pseudouridine synthase I, catalytic domain, N-terminal subdomain"/>
    <property type="match status" value="1"/>
</dbReference>
<dbReference type="NCBIfam" id="TIGR00093">
    <property type="entry name" value="pseudouridine synthase"/>
    <property type="match status" value="1"/>
</dbReference>
<evidence type="ECO:0000313" key="8">
    <source>
        <dbReference type="Proteomes" id="UP000321558"/>
    </source>
</evidence>
<dbReference type="PROSITE" id="PS01149">
    <property type="entry name" value="PSI_RSU"/>
    <property type="match status" value="1"/>
</dbReference>
<dbReference type="CDD" id="cd02553">
    <property type="entry name" value="PseudoU_synth_RsuA"/>
    <property type="match status" value="1"/>
</dbReference>
<dbReference type="EC" id="5.4.99.-" evidence="5"/>
<dbReference type="GO" id="GO:0003723">
    <property type="term" value="F:RNA binding"/>
    <property type="evidence" value="ECO:0007669"/>
    <property type="project" value="UniProtKB-KW"/>
</dbReference>
<reference evidence="7 8" key="1">
    <citation type="submission" date="2019-07" db="EMBL/GenBank/DDBJ databases">
        <title>Whole genome shotgun sequence of Oceanobacillus sojae NBRC 105379.</title>
        <authorList>
            <person name="Hosoyama A."/>
            <person name="Uohara A."/>
            <person name="Ohji S."/>
            <person name="Ichikawa N."/>
        </authorList>
    </citation>
    <scope>NUCLEOTIDE SEQUENCE [LARGE SCALE GENOMIC DNA]</scope>
    <source>
        <strain evidence="7 8">NBRC 105379</strain>
    </source>
</reference>
<dbReference type="InterPro" id="IPR042092">
    <property type="entry name" value="PsdUridine_s_RsuA/RluB/E/F_cat"/>
</dbReference>
<dbReference type="GO" id="GO:0000455">
    <property type="term" value="P:enzyme-directed rRNA pseudouridine synthesis"/>
    <property type="evidence" value="ECO:0007669"/>
    <property type="project" value="UniProtKB-ARBA"/>
</dbReference>
<evidence type="ECO:0000256" key="5">
    <source>
        <dbReference type="RuleBase" id="RU003887"/>
    </source>
</evidence>
<dbReference type="Proteomes" id="UP000321558">
    <property type="component" value="Unassembled WGS sequence"/>
</dbReference>
<evidence type="ECO:0000256" key="3">
    <source>
        <dbReference type="ARBA" id="ARBA00023235"/>
    </source>
</evidence>
<dbReference type="InterPro" id="IPR020103">
    <property type="entry name" value="PsdUridine_synth_cat_dom_sf"/>
</dbReference>
<evidence type="ECO:0000256" key="2">
    <source>
        <dbReference type="ARBA" id="ARBA00022884"/>
    </source>
</evidence>
<accession>A0A511ZKN5</accession>
<keyword evidence="3 5" id="KW-0413">Isomerase</keyword>
<dbReference type="InterPro" id="IPR018496">
    <property type="entry name" value="PsdUridine_synth_RsuA/RluB_CS"/>
</dbReference>
<dbReference type="EMBL" id="BJYM01000011">
    <property type="protein sequence ID" value="GEN87960.1"/>
    <property type="molecule type" value="Genomic_DNA"/>
</dbReference>
<dbReference type="InterPro" id="IPR020094">
    <property type="entry name" value="TruA/RsuA/RluB/E/F_N"/>
</dbReference>